<evidence type="ECO:0000313" key="2">
    <source>
        <dbReference type="Proteomes" id="UP001434883"/>
    </source>
</evidence>
<dbReference type="Proteomes" id="UP001434883">
    <property type="component" value="Unassembled WGS sequence"/>
</dbReference>
<sequence length="153" mass="16526">EAHVQHGPPMLPGTDWTPAGPERGRQLIVYLDRPGPVLLGEDADHRVMSGHLLTGQFGSVPDSDSGSGVSLSLCTPGGLLSSALGSPYPQPLRKSKQNQSVLFYSIIILRNNEGLRLRQHETGEQHYSAPKETFTPFINDTKWVEPVAGSSSV</sequence>
<proteinExistence type="predicted"/>
<reference evidence="1 2" key="1">
    <citation type="submission" date="2021-06" db="EMBL/GenBank/DDBJ databases">
        <authorList>
            <person name="Palmer J.M."/>
        </authorList>
    </citation>
    <scope>NUCLEOTIDE SEQUENCE [LARGE SCALE GENOMIC DNA]</scope>
    <source>
        <strain evidence="1 2">XC_2019</strain>
        <tissue evidence="1">Muscle</tissue>
    </source>
</reference>
<feature type="non-terminal residue" evidence="1">
    <location>
        <position position="1"/>
    </location>
</feature>
<gene>
    <name evidence="1" type="ORF">XENOCAPTIV_016778</name>
</gene>
<keyword evidence="2" id="KW-1185">Reference proteome</keyword>
<accession>A0ABV0RAR6</accession>
<organism evidence="1 2">
    <name type="scientific">Xenoophorus captivus</name>
    <dbReference type="NCBI Taxonomy" id="1517983"/>
    <lineage>
        <taxon>Eukaryota</taxon>
        <taxon>Metazoa</taxon>
        <taxon>Chordata</taxon>
        <taxon>Craniata</taxon>
        <taxon>Vertebrata</taxon>
        <taxon>Euteleostomi</taxon>
        <taxon>Actinopterygii</taxon>
        <taxon>Neopterygii</taxon>
        <taxon>Teleostei</taxon>
        <taxon>Neoteleostei</taxon>
        <taxon>Acanthomorphata</taxon>
        <taxon>Ovalentaria</taxon>
        <taxon>Atherinomorphae</taxon>
        <taxon>Cyprinodontiformes</taxon>
        <taxon>Goodeidae</taxon>
        <taxon>Xenoophorus</taxon>
    </lineage>
</organism>
<protein>
    <submittedName>
        <fullName evidence="1">Uncharacterized protein</fullName>
    </submittedName>
</protein>
<evidence type="ECO:0000313" key="1">
    <source>
        <dbReference type="EMBL" id="MEQ2204673.1"/>
    </source>
</evidence>
<comment type="caution">
    <text evidence="1">The sequence shown here is derived from an EMBL/GenBank/DDBJ whole genome shotgun (WGS) entry which is preliminary data.</text>
</comment>
<name>A0ABV0RAR6_9TELE</name>
<dbReference type="EMBL" id="JAHRIN010037097">
    <property type="protein sequence ID" value="MEQ2204673.1"/>
    <property type="molecule type" value="Genomic_DNA"/>
</dbReference>